<dbReference type="AlphaFoldDB" id="A0A2I8VHZ9"/>
<evidence type="ECO:0000313" key="3">
    <source>
        <dbReference type="EMBL" id="AUV81551.1"/>
    </source>
</evidence>
<keyword evidence="2" id="KW-1133">Transmembrane helix</keyword>
<gene>
    <name evidence="3" type="ORF">C2R22_07680</name>
</gene>
<name>A0A2I8VHZ9_9EURY</name>
<feature type="region of interest" description="Disordered" evidence="1">
    <location>
        <begin position="1"/>
        <end position="22"/>
    </location>
</feature>
<evidence type="ECO:0000256" key="1">
    <source>
        <dbReference type="SAM" id="MobiDB-lite"/>
    </source>
</evidence>
<evidence type="ECO:0000256" key="2">
    <source>
        <dbReference type="SAM" id="Phobius"/>
    </source>
</evidence>
<evidence type="ECO:0000313" key="4">
    <source>
        <dbReference type="Proteomes" id="UP000236584"/>
    </source>
</evidence>
<proteinExistence type="predicted"/>
<accession>A0A2I8VHZ9</accession>
<dbReference type="Proteomes" id="UP000236584">
    <property type="component" value="Chromosome"/>
</dbReference>
<reference evidence="3 4" key="1">
    <citation type="submission" date="2018-01" db="EMBL/GenBank/DDBJ databases">
        <title>Complete genome sequence of Salinigranum rubrum GX10T, an extremely halophilic archaeon isolated from a marine solar saltern.</title>
        <authorList>
            <person name="Han S."/>
        </authorList>
    </citation>
    <scope>NUCLEOTIDE SEQUENCE [LARGE SCALE GENOMIC DNA]</scope>
    <source>
        <strain evidence="3 4">GX10</strain>
    </source>
</reference>
<sequence>MVRAERVRGDSPVRRRVSTGRRTGTTTVGRLVVSVAAAVLTLEPRLGFVRAAVPAPPCLCVLAVVFGLRSVGATLG</sequence>
<keyword evidence="2" id="KW-0472">Membrane</keyword>
<dbReference type="KEGG" id="srub:C2R22_07680"/>
<keyword evidence="4" id="KW-1185">Reference proteome</keyword>
<feature type="transmembrane region" description="Helical" evidence="2">
    <location>
        <begin position="48"/>
        <end position="68"/>
    </location>
</feature>
<feature type="compositionally biased region" description="Basic and acidic residues" evidence="1">
    <location>
        <begin position="1"/>
        <end position="13"/>
    </location>
</feature>
<dbReference type="EMBL" id="CP026309">
    <property type="protein sequence ID" value="AUV81551.1"/>
    <property type="molecule type" value="Genomic_DNA"/>
</dbReference>
<keyword evidence="2" id="KW-0812">Transmembrane</keyword>
<organism evidence="3 4">
    <name type="scientific">Salinigranum rubrum</name>
    <dbReference type="NCBI Taxonomy" id="755307"/>
    <lineage>
        <taxon>Archaea</taxon>
        <taxon>Methanobacteriati</taxon>
        <taxon>Methanobacteriota</taxon>
        <taxon>Stenosarchaea group</taxon>
        <taxon>Halobacteria</taxon>
        <taxon>Halobacteriales</taxon>
        <taxon>Haloferacaceae</taxon>
        <taxon>Salinigranum</taxon>
    </lineage>
</organism>
<protein>
    <submittedName>
        <fullName evidence="3">Uncharacterized protein</fullName>
    </submittedName>
</protein>